<accession>X0X1G5</accession>
<feature type="transmembrane region" description="Helical" evidence="1">
    <location>
        <begin position="12"/>
        <end position="31"/>
    </location>
</feature>
<comment type="caution">
    <text evidence="2">The sequence shown here is derived from an EMBL/GenBank/DDBJ whole genome shotgun (WGS) entry which is preliminary data.</text>
</comment>
<gene>
    <name evidence="2" type="ORF">S01H1_65433</name>
</gene>
<name>X0X1G5_9ZZZZ</name>
<dbReference type="AlphaFoldDB" id="X0X1G5"/>
<dbReference type="SUPFAM" id="SSF50494">
    <property type="entry name" value="Trypsin-like serine proteases"/>
    <property type="match status" value="1"/>
</dbReference>
<keyword evidence="1" id="KW-0472">Membrane</keyword>
<dbReference type="InterPro" id="IPR009003">
    <property type="entry name" value="Peptidase_S1_PA"/>
</dbReference>
<reference evidence="2" key="1">
    <citation type="journal article" date="2014" name="Front. Microbiol.">
        <title>High frequency of phylogenetically diverse reductive dehalogenase-homologous genes in deep subseafloor sedimentary metagenomes.</title>
        <authorList>
            <person name="Kawai M."/>
            <person name="Futagami T."/>
            <person name="Toyoda A."/>
            <person name="Takaki Y."/>
            <person name="Nishi S."/>
            <person name="Hori S."/>
            <person name="Arai W."/>
            <person name="Tsubouchi T."/>
            <person name="Morono Y."/>
            <person name="Uchiyama I."/>
            <person name="Ito T."/>
            <person name="Fujiyama A."/>
            <person name="Inagaki F."/>
            <person name="Takami H."/>
        </authorList>
    </citation>
    <scope>NUCLEOTIDE SEQUENCE</scope>
    <source>
        <strain evidence="2">Expedition CK06-06</strain>
    </source>
</reference>
<dbReference type="InterPro" id="IPR043504">
    <property type="entry name" value="Peptidase_S1_PA_chymotrypsin"/>
</dbReference>
<evidence type="ECO:0000313" key="2">
    <source>
        <dbReference type="EMBL" id="GAG37039.1"/>
    </source>
</evidence>
<dbReference type="EMBL" id="BARS01043196">
    <property type="protein sequence ID" value="GAG37039.1"/>
    <property type="molecule type" value="Genomic_DNA"/>
</dbReference>
<protein>
    <recommendedName>
        <fullName evidence="3">Peptidase S1 domain-containing protein</fullName>
    </recommendedName>
</protein>
<evidence type="ECO:0000256" key="1">
    <source>
        <dbReference type="SAM" id="Phobius"/>
    </source>
</evidence>
<feature type="non-terminal residue" evidence="2">
    <location>
        <position position="78"/>
    </location>
</feature>
<sequence length="78" mass="8828">MRKWFLQHDGLTATAMVLVVMLVFLFTPFQIKPAVTTQFPNRVQEVLPSVVHIKCDHWQGSGVALTEDIVVTARHVID</sequence>
<evidence type="ECO:0008006" key="3">
    <source>
        <dbReference type="Google" id="ProtNLM"/>
    </source>
</evidence>
<keyword evidence="1" id="KW-0812">Transmembrane</keyword>
<organism evidence="2">
    <name type="scientific">marine sediment metagenome</name>
    <dbReference type="NCBI Taxonomy" id="412755"/>
    <lineage>
        <taxon>unclassified sequences</taxon>
        <taxon>metagenomes</taxon>
        <taxon>ecological metagenomes</taxon>
    </lineage>
</organism>
<dbReference type="Gene3D" id="2.40.10.10">
    <property type="entry name" value="Trypsin-like serine proteases"/>
    <property type="match status" value="1"/>
</dbReference>
<keyword evidence="1" id="KW-1133">Transmembrane helix</keyword>
<proteinExistence type="predicted"/>